<organism evidence="2 3">
    <name type="scientific">Microctonus hyperodae</name>
    <name type="common">Parasitoid wasp</name>
    <dbReference type="NCBI Taxonomy" id="165561"/>
    <lineage>
        <taxon>Eukaryota</taxon>
        <taxon>Metazoa</taxon>
        <taxon>Ecdysozoa</taxon>
        <taxon>Arthropoda</taxon>
        <taxon>Hexapoda</taxon>
        <taxon>Insecta</taxon>
        <taxon>Pterygota</taxon>
        <taxon>Neoptera</taxon>
        <taxon>Endopterygota</taxon>
        <taxon>Hymenoptera</taxon>
        <taxon>Apocrita</taxon>
        <taxon>Ichneumonoidea</taxon>
        <taxon>Braconidae</taxon>
        <taxon>Euphorinae</taxon>
        <taxon>Microctonus</taxon>
    </lineage>
</organism>
<keyword evidence="1" id="KW-0732">Signal</keyword>
<proteinExistence type="predicted"/>
<evidence type="ECO:0000313" key="3">
    <source>
        <dbReference type="Proteomes" id="UP001168972"/>
    </source>
</evidence>
<accession>A0AA39KM86</accession>
<sequence>MEKFFKLLLIGLLFQLKLLLVDGLNTNRSNFNRRSIVDEMAMDMLKSCYMDFKTIVIHSDSNQAIINYVAKLETSALVLISNSSMHNIGVAQHLHMPVFIMTPNSRMELHDILMSFKSSPFWNIMAPFLILDKSNRECANARNILKSAWEMNVVKSFFLCVNSKNVPIIYTYNPYTNRAPQPWTTVKTTKKRTDGWTMYSKSNHEGNICDTLNFDRTEYLDGSIIRAVIDIPEEHEWIPGKDYDENLIEKMFVGEKLVVPPMKSALNVTIIFNVDEKGFDMREKPTGIYRRLSNRSSDIAICFRTTFSGHLSAFLTKDEYRKNVETLEDLRDSRYDD</sequence>
<feature type="chain" id="PRO_5041454440" description="Receptor ligand binding region domain-containing protein" evidence="1">
    <location>
        <begin position="24"/>
        <end position="337"/>
    </location>
</feature>
<name>A0AA39KM86_MICHY</name>
<evidence type="ECO:0008006" key="4">
    <source>
        <dbReference type="Google" id="ProtNLM"/>
    </source>
</evidence>
<keyword evidence="3" id="KW-1185">Reference proteome</keyword>
<dbReference type="EMBL" id="JAQQBR010001832">
    <property type="protein sequence ID" value="KAK0166703.1"/>
    <property type="molecule type" value="Genomic_DNA"/>
</dbReference>
<reference evidence="2" key="2">
    <citation type="submission" date="2023-03" db="EMBL/GenBank/DDBJ databases">
        <authorList>
            <person name="Inwood S.N."/>
            <person name="Skelly J.G."/>
            <person name="Guhlin J."/>
            <person name="Harrop T.W.R."/>
            <person name="Goldson S.G."/>
            <person name="Dearden P.K."/>
        </authorList>
    </citation>
    <scope>NUCLEOTIDE SEQUENCE</scope>
    <source>
        <strain evidence="2">Lincoln</strain>
        <tissue evidence="2">Whole body</tissue>
    </source>
</reference>
<comment type="caution">
    <text evidence="2">The sequence shown here is derived from an EMBL/GenBank/DDBJ whole genome shotgun (WGS) entry which is preliminary data.</text>
</comment>
<dbReference type="Proteomes" id="UP001168972">
    <property type="component" value="Unassembled WGS sequence"/>
</dbReference>
<evidence type="ECO:0000256" key="1">
    <source>
        <dbReference type="SAM" id="SignalP"/>
    </source>
</evidence>
<protein>
    <recommendedName>
        <fullName evidence="4">Receptor ligand binding region domain-containing protein</fullName>
    </recommendedName>
</protein>
<feature type="signal peptide" evidence="1">
    <location>
        <begin position="1"/>
        <end position="23"/>
    </location>
</feature>
<gene>
    <name evidence="2" type="ORF">PV327_004193</name>
</gene>
<reference evidence="2" key="1">
    <citation type="journal article" date="2023" name="bioRxiv">
        <title>Scaffold-level genome assemblies of two parasitoid biocontrol wasps reveal the parthenogenesis mechanism and an associated novel virus.</title>
        <authorList>
            <person name="Inwood S."/>
            <person name="Skelly J."/>
            <person name="Guhlin J."/>
            <person name="Harrop T."/>
            <person name="Goldson S."/>
            <person name="Dearden P."/>
        </authorList>
    </citation>
    <scope>NUCLEOTIDE SEQUENCE</scope>
    <source>
        <strain evidence="2">Lincoln</strain>
        <tissue evidence="2">Whole body</tissue>
    </source>
</reference>
<evidence type="ECO:0000313" key="2">
    <source>
        <dbReference type="EMBL" id="KAK0166703.1"/>
    </source>
</evidence>
<dbReference type="AlphaFoldDB" id="A0AA39KM86"/>